<dbReference type="EMBL" id="RIZG01000002">
    <property type="protein sequence ID" value="RNF51928.1"/>
    <property type="molecule type" value="Genomic_DNA"/>
</dbReference>
<comment type="caution">
    <text evidence="20">The sequence shown here is derived from an EMBL/GenBank/DDBJ whole genome shotgun (WGS) entry which is preliminary data.</text>
</comment>
<evidence type="ECO:0000256" key="16">
    <source>
        <dbReference type="ARBA" id="ARBA00042798"/>
    </source>
</evidence>
<dbReference type="GO" id="GO:0006260">
    <property type="term" value="P:DNA replication"/>
    <property type="evidence" value="ECO:0007669"/>
    <property type="project" value="UniProtKB-KW"/>
</dbReference>
<dbReference type="OrthoDB" id="9810648at2"/>
<proteinExistence type="inferred from homology"/>
<sequence>MLVKVAVGIILRDSAVFIALRQSNQHQGNLWEFPGGKCEPSEPADVALVRELKEECGIMVTEYAYFKTIAHDYGDKQVELCFYKVTGFDGDPVGKEGQEVRWVDISDLASYDFPDANKVIVNDLLKASS</sequence>
<keyword evidence="9" id="KW-0234">DNA repair</keyword>
<dbReference type="PANTHER" id="PTHR47707">
    <property type="entry name" value="8-OXO-DGTP DIPHOSPHATASE"/>
    <property type="match status" value="1"/>
</dbReference>
<organism evidence="20 21">
    <name type="scientific">Marinomonas hwangdonensis</name>
    <dbReference type="NCBI Taxonomy" id="1053647"/>
    <lineage>
        <taxon>Bacteria</taxon>
        <taxon>Pseudomonadati</taxon>
        <taxon>Pseudomonadota</taxon>
        <taxon>Gammaproteobacteria</taxon>
        <taxon>Oceanospirillales</taxon>
        <taxon>Oceanospirillaceae</taxon>
        <taxon>Marinomonas</taxon>
    </lineage>
</organism>
<dbReference type="InterPro" id="IPR047127">
    <property type="entry name" value="MutT-like"/>
</dbReference>
<evidence type="ECO:0000256" key="11">
    <source>
        <dbReference type="ARBA" id="ARBA00036904"/>
    </source>
</evidence>
<accession>A0A3M8Q752</accession>
<dbReference type="GO" id="GO:0035539">
    <property type="term" value="F:8-oxo-7,8-dihydrodeoxyguanosine triphosphate pyrophosphatase activity"/>
    <property type="evidence" value="ECO:0007669"/>
    <property type="project" value="UniProtKB-EC"/>
</dbReference>
<evidence type="ECO:0000313" key="20">
    <source>
        <dbReference type="EMBL" id="RNF51928.1"/>
    </source>
</evidence>
<dbReference type="PROSITE" id="PS51462">
    <property type="entry name" value="NUDIX"/>
    <property type="match status" value="1"/>
</dbReference>
<dbReference type="InterPro" id="IPR003561">
    <property type="entry name" value="Mutator_MutT"/>
</dbReference>
<dbReference type="InterPro" id="IPR029119">
    <property type="entry name" value="MutY_C"/>
</dbReference>
<dbReference type="Pfam" id="PF14815">
    <property type="entry name" value="NUDIX_4"/>
    <property type="match status" value="1"/>
</dbReference>
<keyword evidence="7" id="KW-0378">Hydrolase</keyword>
<dbReference type="AlphaFoldDB" id="A0A3M8Q752"/>
<comment type="catalytic activity">
    <reaction evidence="11">
        <text>8-oxo-GTP + H2O = 8-oxo-GMP + diphosphate + H(+)</text>
        <dbReference type="Rhea" id="RHEA:67616"/>
        <dbReference type="ChEBI" id="CHEBI:15377"/>
        <dbReference type="ChEBI" id="CHEBI:15378"/>
        <dbReference type="ChEBI" id="CHEBI:33019"/>
        <dbReference type="ChEBI" id="CHEBI:143553"/>
        <dbReference type="ChEBI" id="CHEBI:145694"/>
    </reaction>
</comment>
<comment type="cofactor">
    <cofactor evidence="1 18">
        <name>Mg(2+)</name>
        <dbReference type="ChEBI" id="CHEBI:18420"/>
    </cofactor>
</comment>
<dbReference type="SUPFAM" id="SSF55811">
    <property type="entry name" value="Nudix"/>
    <property type="match status" value="1"/>
</dbReference>
<feature type="binding site" evidence="17">
    <location>
        <position position="21"/>
    </location>
    <ligand>
        <name>8-oxo-dGTP</name>
        <dbReference type="ChEBI" id="CHEBI:77896"/>
    </ligand>
</feature>
<dbReference type="CDD" id="cd03425">
    <property type="entry name" value="NUDIX_MutT_NudA_like"/>
    <property type="match status" value="1"/>
</dbReference>
<evidence type="ECO:0000256" key="13">
    <source>
        <dbReference type="ARBA" id="ARBA00040794"/>
    </source>
</evidence>
<feature type="binding site" evidence="17">
    <location>
        <position position="26"/>
    </location>
    <ligand>
        <name>8-oxo-dGTP</name>
        <dbReference type="ChEBI" id="CHEBI:77896"/>
    </ligand>
</feature>
<dbReference type="NCBIfam" id="TIGR00586">
    <property type="entry name" value="mutt"/>
    <property type="match status" value="1"/>
</dbReference>
<dbReference type="EC" id="3.6.1.55" evidence="12"/>
<evidence type="ECO:0000256" key="8">
    <source>
        <dbReference type="ARBA" id="ARBA00022842"/>
    </source>
</evidence>
<keyword evidence="3" id="KW-0515">Mutator protein</keyword>
<feature type="domain" description="Nudix hydrolase" evidence="19">
    <location>
        <begin position="1"/>
        <end position="127"/>
    </location>
</feature>
<keyword evidence="8 18" id="KW-0460">Magnesium</keyword>
<evidence type="ECO:0000256" key="6">
    <source>
        <dbReference type="ARBA" id="ARBA00022763"/>
    </source>
</evidence>
<reference evidence="20 21" key="1">
    <citation type="journal article" date="2012" name="Int. J. Syst. Evol. Microbiol.">
        <title>Marinomonas hwangdonensis sp. nov., isolated from seawater.</title>
        <authorList>
            <person name="Jung Y.T."/>
            <person name="Oh T.K."/>
            <person name="Yoon J.H."/>
        </authorList>
    </citation>
    <scope>NUCLEOTIDE SEQUENCE [LARGE SCALE GENOMIC DNA]</scope>
    <source>
        <strain evidence="20 21">HDW-15</strain>
    </source>
</reference>
<gene>
    <name evidence="20" type="primary">mutT</name>
    <name evidence="20" type="ORF">EBI00_03090</name>
</gene>
<evidence type="ECO:0000256" key="5">
    <source>
        <dbReference type="ARBA" id="ARBA00022723"/>
    </source>
</evidence>
<comment type="catalytic activity">
    <reaction evidence="10">
        <text>8-oxo-dGTP + H2O = 8-oxo-dGMP + diphosphate + H(+)</text>
        <dbReference type="Rhea" id="RHEA:31575"/>
        <dbReference type="ChEBI" id="CHEBI:15377"/>
        <dbReference type="ChEBI" id="CHEBI:15378"/>
        <dbReference type="ChEBI" id="CHEBI:33019"/>
        <dbReference type="ChEBI" id="CHEBI:63224"/>
        <dbReference type="ChEBI" id="CHEBI:77896"/>
        <dbReference type="EC" id="3.6.1.55"/>
    </reaction>
</comment>
<evidence type="ECO:0000256" key="12">
    <source>
        <dbReference type="ARBA" id="ARBA00038905"/>
    </source>
</evidence>
<dbReference type="InterPro" id="IPR015797">
    <property type="entry name" value="NUDIX_hydrolase-like_dom_sf"/>
</dbReference>
<dbReference type="GO" id="GO:0008413">
    <property type="term" value="F:8-oxo-7,8-dihydroguanosine triphosphate pyrophosphatase activity"/>
    <property type="evidence" value="ECO:0007669"/>
    <property type="project" value="InterPro"/>
</dbReference>
<evidence type="ECO:0000259" key="19">
    <source>
        <dbReference type="PROSITE" id="PS51462"/>
    </source>
</evidence>
<dbReference type="GO" id="GO:0046872">
    <property type="term" value="F:metal ion binding"/>
    <property type="evidence" value="ECO:0007669"/>
    <property type="project" value="UniProtKB-KW"/>
</dbReference>
<name>A0A3M8Q752_9GAMM</name>
<keyword evidence="6" id="KW-0227">DNA damage</keyword>
<evidence type="ECO:0000256" key="1">
    <source>
        <dbReference type="ARBA" id="ARBA00001946"/>
    </source>
</evidence>
<keyword evidence="4" id="KW-0235">DNA replication</keyword>
<dbReference type="RefSeq" id="WP_123094477.1">
    <property type="nucleotide sequence ID" value="NZ_RIZG01000002.1"/>
</dbReference>
<comment type="similarity">
    <text evidence="2">Belongs to the Nudix hydrolase family.</text>
</comment>
<keyword evidence="5 18" id="KW-0479">Metal-binding</keyword>
<dbReference type="Proteomes" id="UP000280507">
    <property type="component" value="Unassembled WGS sequence"/>
</dbReference>
<dbReference type="InterPro" id="IPR020084">
    <property type="entry name" value="NUDIX_hydrolase_CS"/>
</dbReference>
<evidence type="ECO:0000256" key="3">
    <source>
        <dbReference type="ARBA" id="ARBA00022457"/>
    </source>
</evidence>
<dbReference type="GO" id="GO:0006281">
    <property type="term" value="P:DNA repair"/>
    <property type="evidence" value="ECO:0007669"/>
    <property type="project" value="UniProtKB-KW"/>
</dbReference>
<dbReference type="Gene3D" id="3.90.79.10">
    <property type="entry name" value="Nucleoside Triphosphate Pyrophosphohydrolase"/>
    <property type="match status" value="1"/>
</dbReference>
<evidence type="ECO:0000256" key="10">
    <source>
        <dbReference type="ARBA" id="ARBA00035861"/>
    </source>
</evidence>
<feature type="binding site" evidence="18">
    <location>
        <position position="35"/>
    </location>
    <ligand>
        <name>Mg(2+)</name>
        <dbReference type="ChEBI" id="CHEBI:18420"/>
    </ligand>
</feature>
<evidence type="ECO:0000256" key="15">
    <source>
        <dbReference type="ARBA" id="ARBA00041979"/>
    </source>
</evidence>
<evidence type="ECO:0000256" key="18">
    <source>
        <dbReference type="PIRSR" id="PIRSR603561-2"/>
    </source>
</evidence>
<evidence type="ECO:0000256" key="9">
    <source>
        <dbReference type="ARBA" id="ARBA00023204"/>
    </source>
</evidence>
<dbReference type="GO" id="GO:0044716">
    <property type="term" value="F:8-oxo-GDP phosphatase activity"/>
    <property type="evidence" value="ECO:0007669"/>
    <property type="project" value="TreeGrafter"/>
</dbReference>
<evidence type="ECO:0000256" key="7">
    <source>
        <dbReference type="ARBA" id="ARBA00022801"/>
    </source>
</evidence>
<dbReference type="GO" id="GO:0044715">
    <property type="term" value="F:8-oxo-dGDP phosphatase activity"/>
    <property type="evidence" value="ECO:0007669"/>
    <property type="project" value="TreeGrafter"/>
</dbReference>
<dbReference type="FunFam" id="3.90.79.10:FF:000014">
    <property type="entry name" value="8-oxo-dGTP diphosphatase MutT"/>
    <property type="match status" value="1"/>
</dbReference>
<evidence type="ECO:0000256" key="14">
    <source>
        <dbReference type="ARBA" id="ARBA00041592"/>
    </source>
</evidence>
<evidence type="ECO:0000256" key="2">
    <source>
        <dbReference type="ARBA" id="ARBA00005582"/>
    </source>
</evidence>
<keyword evidence="21" id="KW-1185">Reference proteome</keyword>
<dbReference type="InterPro" id="IPR020476">
    <property type="entry name" value="Nudix_hydrolase"/>
</dbReference>
<dbReference type="PRINTS" id="PR00502">
    <property type="entry name" value="NUDIXFAMILY"/>
</dbReference>
<evidence type="ECO:0000256" key="17">
    <source>
        <dbReference type="PIRSR" id="PIRSR603561-1"/>
    </source>
</evidence>
<evidence type="ECO:0000313" key="21">
    <source>
        <dbReference type="Proteomes" id="UP000280507"/>
    </source>
</evidence>
<feature type="binding site" evidence="18">
    <location>
        <position position="55"/>
    </location>
    <ligand>
        <name>Mg(2+)</name>
        <dbReference type="ChEBI" id="CHEBI:18420"/>
    </ligand>
</feature>
<feature type="binding site" evidence="17">
    <location>
        <begin position="32"/>
        <end position="35"/>
    </location>
    <ligand>
        <name>8-oxo-dGTP</name>
        <dbReference type="ChEBI" id="CHEBI:77896"/>
    </ligand>
</feature>
<dbReference type="InterPro" id="IPR000086">
    <property type="entry name" value="NUDIX_hydrolase_dom"/>
</dbReference>
<dbReference type="PROSITE" id="PS00893">
    <property type="entry name" value="NUDIX_BOX"/>
    <property type="match status" value="1"/>
</dbReference>
<feature type="binding site" evidence="17">
    <location>
        <position position="117"/>
    </location>
    <ligand>
        <name>8-oxo-dGTP</name>
        <dbReference type="ChEBI" id="CHEBI:77896"/>
    </ligand>
</feature>
<protein>
    <recommendedName>
        <fullName evidence="13">8-oxo-dGTP diphosphatase</fullName>
        <ecNumber evidence="12">3.6.1.55</ecNumber>
    </recommendedName>
    <alternativeName>
        <fullName evidence="16">7,8-dihydro-8-oxoguanine-triphosphatase</fullName>
    </alternativeName>
    <alternativeName>
        <fullName evidence="15">Mutator protein MutT</fullName>
    </alternativeName>
    <alternativeName>
        <fullName evidence="14">dGTP pyrophosphohydrolase</fullName>
    </alternativeName>
</protein>
<evidence type="ECO:0000256" key="4">
    <source>
        <dbReference type="ARBA" id="ARBA00022705"/>
    </source>
</evidence>
<dbReference type="PANTHER" id="PTHR47707:SF1">
    <property type="entry name" value="NUDIX HYDROLASE FAMILY PROTEIN"/>
    <property type="match status" value="1"/>
</dbReference>